<dbReference type="RefSeq" id="WP_163666030.1">
    <property type="nucleotide sequence ID" value="NZ_QZCE01000002.1"/>
</dbReference>
<reference evidence="1 2" key="1">
    <citation type="journal article" date="2020" name="Microb. Ecol.">
        <title>Ecogenomics of the Marine Benthic Filamentous Cyanobacterium Adonisia.</title>
        <authorList>
            <person name="Walter J.M."/>
            <person name="Coutinho F.H."/>
            <person name="Leomil L."/>
            <person name="Hargreaves P.I."/>
            <person name="Campeao M.E."/>
            <person name="Vieira V.V."/>
            <person name="Silva B.S."/>
            <person name="Fistarol G.O."/>
            <person name="Salomon P.S."/>
            <person name="Sawabe T."/>
            <person name="Mino S."/>
            <person name="Hosokawa M."/>
            <person name="Miyashita H."/>
            <person name="Maruyama F."/>
            <person name="van Verk M.C."/>
            <person name="Dutilh B.E."/>
            <person name="Thompson C.C."/>
            <person name="Thompson F.L."/>
        </authorList>
    </citation>
    <scope>NUCLEOTIDE SEQUENCE [LARGE SCALE GENOMIC DNA]</scope>
    <source>
        <strain evidence="1 2">CCMR0082</strain>
    </source>
</reference>
<dbReference type="EMBL" id="QZCE01000002">
    <property type="protein sequence ID" value="NEZ65152.1"/>
    <property type="molecule type" value="Genomic_DNA"/>
</dbReference>
<sequence length="334" mass="39182">MFSEKYFHELSVILLQATSQSKSILDFLEKSIEEHSLIWLISSTTVAAFTASLFKLFFEEIFPSRFRGRSLIIATKRQYSIPTLLAAAELRNRLGNMIRHIVDIENDGWLATENKERYYYVSTLYLVGKFFGWVQILRSTVVYLDMASVSETRKFENYIDLIEKAFSKPDFLPSFPVKVLEEEHHWCYSHELTAIGEMMIRPKAGSKDFQVIGYSTFSRLLLKKLENQSNGFESLLSLLPNFSVNLEQESNEFKEWFLPLQNIFLNLEKEQDSFRRVVAIHYILNAFINYLDPKFIRAKLKIDFVEHYLNTADQQKLRQYLVAVNKKSKVSRTR</sequence>
<dbReference type="AlphaFoldDB" id="A0A6M0SBW1"/>
<gene>
    <name evidence="1" type="ORF">D0962_20640</name>
</gene>
<accession>A0A6M0SBW1</accession>
<evidence type="ECO:0000313" key="1">
    <source>
        <dbReference type="EMBL" id="NEZ65152.1"/>
    </source>
</evidence>
<organism evidence="1 2">
    <name type="scientific">Adonisia turfae CCMR0082</name>
    <dbReference type="NCBI Taxonomy" id="2304604"/>
    <lineage>
        <taxon>Bacteria</taxon>
        <taxon>Bacillati</taxon>
        <taxon>Cyanobacteriota</taxon>
        <taxon>Adonisia</taxon>
        <taxon>Adonisia turfae</taxon>
    </lineage>
</organism>
<dbReference type="Proteomes" id="UP000473574">
    <property type="component" value="Unassembled WGS sequence"/>
</dbReference>
<evidence type="ECO:0000313" key="2">
    <source>
        <dbReference type="Proteomes" id="UP000473574"/>
    </source>
</evidence>
<proteinExistence type="predicted"/>
<name>A0A6M0SBW1_9CYAN</name>
<comment type="caution">
    <text evidence="1">The sequence shown here is derived from an EMBL/GenBank/DDBJ whole genome shotgun (WGS) entry which is preliminary data.</text>
</comment>
<protein>
    <submittedName>
        <fullName evidence="1">Uncharacterized protein</fullName>
    </submittedName>
</protein>